<accession>A0A699TEA6</accession>
<gene>
    <name evidence="1" type="ORF">Tci_879550</name>
</gene>
<dbReference type="EMBL" id="BKCJ011232400">
    <property type="protein sequence ID" value="GFD07581.1"/>
    <property type="molecule type" value="Genomic_DNA"/>
</dbReference>
<evidence type="ECO:0000313" key="1">
    <source>
        <dbReference type="EMBL" id="GFD07581.1"/>
    </source>
</evidence>
<feature type="non-terminal residue" evidence="1">
    <location>
        <position position="1"/>
    </location>
</feature>
<sequence>DIRTGRIIGHGTERDGLYYVAEVIQISTVMKLLKEKRGYGTKD</sequence>
<dbReference type="AlphaFoldDB" id="A0A699TEA6"/>
<name>A0A699TEA6_TANCI</name>
<comment type="caution">
    <text evidence="1">The sequence shown here is derived from an EMBL/GenBank/DDBJ whole genome shotgun (WGS) entry which is preliminary data.</text>
</comment>
<protein>
    <submittedName>
        <fullName evidence="1">Uncharacterized protein</fullName>
    </submittedName>
</protein>
<proteinExistence type="predicted"/>
<organism evidence="1">
    <name type="scientific">Tanacetum cinerariifolium</name>
    <name type="common">Dalmatian daisy</name>
    <name type="synonym">Chrysanthemum cinerariifolium</name>
    <dbReference type="NCBI Taxonomy" id="118510"/>
    <lineage>
        <taxon>Eukaryota</taxon>
        <taxon>Viridiplantae</taxon>
        <taxon>Streptophyta</taxon>
        <taxon>Embryophyta</taxon>
        <taxon>Tracheophyta</taxon>
        <taxon>Spermatophyta</taxon>
        <taxon>Magnoliopsida</taxon>
        <taxon>eudicotyledons</taxon>
        <taxon>Gunneridae</taxon>
        <taxon>Pentapetalae</taxon>
        <taxon>asterids</taxon>
        <taxon>campanulids</taxon>
        <taxon>Asterales</taxon>
        <taxon>Asteraceae</taxon>
        <taxon>Asteroideae</taxon>
        <taxon>Anthemideae</taxon>
        <taxon>Anthemidinae</taxon>
        <taxon>Tanacetum</taxon>
    </lineage>
</organism>
<reference evidence="1" key="1">
    <citation type="journal article" date="2019" name="Sci. Rep.">
        <title>Draft genome of Tanacetum cinerariifolium, the natural source of mosquito coil.</title>
        <authorList>
            <person name="Yamashiro T."/>
            <person name="Shiraishi A."/>
            <person name="Satake H."/>
            <person name="Nakayama K."/>
        </authorList>
    </citation>
    <scope>NUCLEOTIDE SEQUENCE</scope>
</reference>